<evidence type="ECO:0000256" key="7">
    <source>
        <dbReference type="ARBA" id="ARBA00022982"/>
    </source>
</evidence>
<keyword evidence="8 14" id="KW-0157">Chromophore</keyword>
<evidence type="ECO:0000256" key="5">
    <source>
        <dbReference type="ARBA" id="ARBA00022549"/>
    </source>
</evidence>
<dbReference type="OrthoDB" id="510030at2"/>
<keyword evidence="6 14" id="KW-0605">Phycobilisome</keyword>
<dbReference type="InterPro" id="IPR009050">
    <property type="entry name" value="Globin-like_sf"/>
</dbReference>
<dbReference type="InterPro" id="IPR012128">
    <property type="entry name" value="Phycobilisome_asu/bsu"/>
</dbReference>
<protein>
    <submittedName>
        <fullName evidence="15">Allophycocyanin</fullName>
    </submittedName>
</protein>
<comment type="subcellular location">
    <subcellularLocation>
        <location evidence="14">Cellular thylakoid membrane</location>
        <topology evidence="14">Peripheral membrane protein</topology>
        <orientation evidence="14">Cytoplasmic side</orientation>
    </subcellularLocation>
    <subcellularLocation>
        <location evidence="1">Membrane</location>
        <topology evidence="1">Peripheral membrane protein</topology>
    </subcellularLocation>
</comment>
<feature type="binding site" evidence="12">
    <location>
        <position position="78"/>
    </location>
    <ligand>
        <name>(2R,3E)-phycocyanobilin</name>
        <dbReference type="ChEBI" id="CHEBI:85275"/>
        <label>1</label>
    </ligand>
</feature>
<keyword evidence="5" id="KW-0042">Antenna complex</keyword>
<dbReference type="GO" id="GO:0015979">
    <property type="term" value="P:photosynthesis"/>
    <property type="evidence" value="ECO:0007669"/>
    <property type="project" value="UniProtKB-KW"/>
</dbReference>
<evidence type="ECO:0000256" key="14">
    <source>
        <dbReference type="RuleBase" id="RU004438"/>
    </source>
</evidence>
<reference evidence="15 16" key="1">
    <citation type="submission" date="2016-11" db="EMBL/GenBank/DDBJ databases">
        <title>Draft Genome Sequences of Nine Cyanobacterial Strains from Diverse Habitats.</title>
        <authorList>
            <person name="Zhu T."/>
            <person name="Hou S."/>
            <person name="Lu X."/>
            <person name="Hess W.R."/>
        </authorList>
    </citation>
    <scope>NUCLEOTIDE SEQUENCE [LARGE SCALE GENOMIC DNA]</scope>
    <source>
        <strain evidence="15 16">NIES-593</strain>
    </source>
</reference>
<evidence type="ECO:0000256" key="11">
    <source>
        <dbReference type="ARBA" id="ARBA00023307"/>
    </source>
</evidence>
<dbReference type="AlphaFoldDB" id="A0A1U7HE59"/>
<accession>A0A1U7HE59</accession>
<evidence type="ECO:0000256" key="2">
    <source>
        <dbReference type="ARBA" id="ARBA00008182"/>
    </source>
</evidence>
<dbReference type="Proteomes" id="UP000186868">
    <property type="component" value="Unassembled WGS sequence"/>
</dbReference>
<evidence type="ECO:0000256" key="13">
    <source>
        <dbReference type="PIRSR" id="PIRSR000081-2"/>
    </source>
</evidence>
<keyword evidence="16" id="KW-1185">Reference proteome</keyword>
<evidence type="ECO:0000256" key="4">
    <source>
        <dbReference type="ARBA" id="ARBA00022531"/>
    </source>
</evidence>
<evidence type="ECO:0000313" key="15">
    <source>
        <dbReference type="EMBL" id="OKH21844.1"/>
    </source>
</evidence>
<dbReference type="STRING" id="1921803.NIES593_14320"/>
<evidence type="ECO:0000256" key="9">
    <source>
        <dbReference type="ARBA" id="ARBA00023078"/>
    </source>
</evidence>
<comment type="caution">
    <text evidence="15">The sequence shown here is derived from an EMBL/GenBank/DDBJ whole genome shotgun (WGS) entry which is preliminary data.</text>
</comment>
<dbReference type="PIRSF" id="PIRSF000081">
    <property type="entry name" value="Phycocyanin"/>
    <property type="match status" value="1"/>
</dbReference>
<evidence type="ECO:0000256" key="3">
    <source>
        <dbReference type="ARBA" id="ARBA00022448"/>
    </source>
</evidence>
<keyword evidence="7 14" id="KW-0249">Electron transport</keyword>
<name>A0A1U7HE59_9CYAN</name>
<keyword evidence="9 14" id="KW-0793">Thylakoid</keyword>
<dbReference type="InterPro" id="IPR038719">
    <property type="entry name" value="Phycobilisome_asu/bsu_sf"/>
</dbReference>
<organism evidence="15 16">
    <name type="scientific">Hydrococcus rivularis NIES-593</name>
    <dbReference type="NCBI Taxonomy" id="1921803"/>
    <lineage>
        <taxon>Bacteria</taxon>
        <taxon>Bacillati</taxon>
        <taxon>Cyanobacteriota</taxon>
        <taxon>Cyanophyceae</taxon>
        <taxon>Pleurocapsales</taxon>
        <taxon>Hydrococcaceae</taxon>
        <taxon>Hydrococcus</taxon>
    </lineage>
</organism>
<evidence type="ECO:0000256" key="1">
    <source>
        <dbReference type="ARBA" id="ARBA00004170"/>
    </source>
</evidence>
<comment type="similarity">
    <text evidence="2 14">Belongs to the phycobiliprotein family.</text>
</comment>
<keyword evidence="10 14" id="KW-0472">Membrane</keyword>
<dbReference type="PANTHER" id="PTHR34011">
    <property type="entry name" value="PHYCOBILISOME 32.1 KDA LINKER POLYPEPTIDE, PHYCOCYANIN-ASSOCIATED, ROD 2-RELATED"/>
    <property type="match status" value="1"/>
</dbReference>
<dbReference type="Pfam" id="PF00502">
    <property type="entry name" value="Phycobilisome"/>
    <property type="match status" value="1"/>
</dbReference>
<evidence type="ECO:0000256" key="10">
    <source>
        <dbReference type="ARBA" id="ARBA00023136"/>
    </source>
</evidence>
<gene>
    <name evidence="15" type="ORF">NIES593_14320</name>
</gene>
<keyword evidence="11 14" id="KW-0089">Bile pigment</keyword>
<dbReference type="GO" id="GO:0030089">
    <property type="term" value="C:phycobilisome"/>
    <property type="evidence" value="ECO:0007669"/>
    <property type="project" value="UniProtKB-KW"/>
</dbReference>
<dbReference type="SUPFAM" id="SSF46458">
    <property type="entry name" value="Globin-like"/>
    <property type="match status" value="1"/>
</dbReference>
<dbReference type="Gene3D" id="1.10.490.20">
    <property type="entry name" value="Phycocyanins"/>
    <property type="match status" value="1"/>
</dbReference>
<feature type="binding site" evidence="12">
    <location>
        <position position="71"/>
    </location>
    <ligand>
        <name>(2R,3E)-phycocyanobilin</name>
        <dbReference type="ChEBI" id="CHEBI:85275"/>
        <label>1</label>
    </ligand>
</feature>
<dbReference type="EMBL" id="MRCB01000017">
    <property type="protein sequence ID" value="OKH21844.1"/>
    <property type="molecule type" value="Genomic_DNA"/>
</dbReference>
<dbReference type="GO" id="GO:0031676">
    <property type="term" value="C:plasma membrane-derived thylakoid membrane"/>
    <property type="evidence" value="ECO:0007669"/>
    <property type="project" value="UniProtKB-SubCell"/>
</dbReference>
<evidence type="ECO:0000256" key="6">
    <source>
        <dbReference type="ARBA" id="ARBA00022738"/>
    </source>
</evidence>
<evidence type="ECO:0000256" key="12">
    <source>
        <dbReference type="PIRSR" id="PIRSR000081-1"/>
    </source>
</evidence>
<dbReference type="CDD" id="cd12125">
    <property type="entry name" value="APC_alpha"/>
    <property type="match status" value="1"/>
</dbReference>
<keyword evidence="4 14" id="KW-0602">Photosynthesis</keyword>
<dbReference type="PANTHER" id="PTHR34011:SF2">
    <property type="entry name" value="ALLOPHYCOCYANIN ALPHA CHAIN"/>
    <property type="match status" value="1"/>
</dbReference>
<evidence type="ECO:0000313" key="16">
    <source>
        <dbReference type="Proteomes" id="UP000186868"/>
    </source>
</evidence>
<evidence type="ECO:0000256" key="8">
    <source>
        <dbReference type="ARBA" id="ARBA00022991"/>
    </source>
</evidence>
<keyword evidence="3 14" id="KW-0813">Transport</keyword>
<sequence length="159" mass="18137">MSIITRSIANADREVRYLNLGELNAIRNFYEGGKNRLRIAEILTANEESILERGSQKFWKRCPDTPSNTGNATFRASCMRDQGWYIRLITYAIVVGDIEPLEKTGIKGVKEMYESLEIPLTNVVECMRCLKEVTLEMLSLEDAAEVAPYFDYLIQGMMP</sequence>
<dbReference type="RefSeq" id="WP_073600232.1">
    <property type="nucleotide sequence ID" value="NZ_MRCB01000017.1"/>
</dbReference>
<feature type="modified residue" description="N4-methylasparagine" evidence="13">
    <location>
        <position position="71"/>
    </location>
</feature>
<proteinExistence type="inferred from homology"/>